<dbReference type="EMBL" id="QNQT01000001">
    <property type="protein sequence ID" value="RDU38435.1"/>
    <property type="molecule type" value="Genomic_DNA"/>
</dbReference>
<dbReference type="RefSeq" id="WP_115450356.1">
    <property type="nucleotide sequence ID" value="NZ_QNQT01000001.1"/>
</dbReference>
<protein>
    <submittedName>
        <fullName evidence="1">Uncharacterized protein</fullName>
    </submittedName>
</protein>
<comment type="caution">
    <text evidence="1">The sequence shown here is derived from an EMBL/GenBank/DDBJ whole genome shotgun (WGS) entry which is preliminary data.</text>
</comment>
<name>A0A3D8GVH1_9BACI</name>
<keyword evidence="2" id="KW-1185">Reference proteome</keyword>
<organism evidence="1 2">
    <name type="scientific">Neobacillus piezotolerans</name>
    <dbReference type="NCBI Taxonomy" id="2259171"/>
    <lineage>
        <taxon>Bacteria</taxon>
        <taxon>Bacillati</taxon>
        <taxon>Bacillota</taxon>
        <taxon>Bacilli</taxon>
        <taxon>Bacillales</taxon>
        <taxon>Bacillaceae</taxon>
        <taxon>Neobacillus</taxon>
    </lineage>
</organism>
<proteinExistence type="predicted"/>
<accession>A0A3D8GVH1</accession>
<evidence type="ECO:0000313" key="2">
    <source>
        <dbReference type="Proteomes" id="UP000257144"/>
    </source>
</evidence>
<reference evidence="1 2" key="1">
    <citation type="submission" date="2018-07" db="EMBL/GenBank/DDBJ databases">
        <title>Bacillus sp. YLB-04 draft genome sequence.</title>
        <authorList>
            <person name="Yu L."/>
            <person name="Tang X."/>
        </authorList>
    </citation>
    <scope>NUCLEOTIDE SEQUENCE [LARGE SCALE GENOMIC DNA]</scope>
    <source>
        <strain evidence="1 2">YLB-04</strain>
    </source>
</reference>
<dbReference type="AlphaFoldDB" id="A0A3D8GVH1"/>
<dbReference type="Proteomes" id="UP000257144">
    <property type="component" value="Unassembled WGS sequence"/>
</dbReference>
<gene>
    <name evidence="1" type="ORF">DRW41_02405</name>
</gene>
<dbReference type="OrthoDB" id="2692034at2"/>
<evidence type="ECO:0000313" key="1">
    <source>
        <dbReference type="EMBL" id="RDU38435.1"/>
    </source>
</evidence>
<sequence length="101" mass="11818">MNSLQDTIYNWLTIKVVCDARPNDSAALETMEMFEGMLTDNYGVSASDLTIETDENMYYVHYERDGEKKKTRFPRELIEVMLNQINMEPDKFCNFPDESES</sequence>